<proteinExistence type="predicted"/>
<dbReference type="AlphaFoldDB" id="A0A1W1C9A7"/>
<protein>
    <recommendedName>
        <fullName evidence="2">Prokaryotic metallothionein</fullName>
    </recommendedName>
</protein>
<evidence type="ECO:0008006" key="2">
    <source>
        <dbReference type="Google" id="ProtNLM"/>
    </source>
</evidence>
<gene>
    <name evidence="1" type="ORF">MNB_SV-10-231</name>
</gene>
<evidence type="ECO:0000313" key="1">
    <source>
        <dbReference type="EMBL" id="SFV62315.1"/>
    </source>
</evidence>
<dbReference type="InterPro" id="IPR049708">
    <property type="entry name" value="PP0621-like"/>
</dbReference>
<organism evidence="1">
    <name type="scientific">hydrothermal vent metagenome</name>
    <dbReference type="NCBI Taxonomy" id="652676"/>
    <lineage>
        <taxon>unclassified sequences</taxon>
        <taxon>metagenomes</taxon>
        <taxon>ecological metagenomes</taxon>
    </lineage>
</organism>
<sequence>MILKLLIFAIVGVMIYRFFGGQLPSMPKAKSKEQKKIEEDTLVECSKCGTYVTTKESTIIHGKCYCDECAGKL</sequence>
<name>A0A1W1C9A7_9ZZZZ</name>
<accession>A0A1W1C9A7</accession>
<dbReference type="EMBL" id="FPHL01000028">
    <property type="protein sequence ID" value="SFV62315.1"/>
    <property type="molecule type" value="Genomic_DNA"/>
</dbReference>
<dbReference type="NCBIfam" id="NF041023">
    <property type="entry name" value="PP0621_fam"/>
    <property type="match status" value="1"/>
</dbReference>
<reference evidence="1" key="1">
    <citation type="submission" date="2016-10" db="EMBL/GenBank/DDBJ databases">
        <authorList>
            <person name="de Groot N.N."/>
        </authorList>
    </citation>
    <scope>NUCLEOTIDE SEQUENCE</scope>
</reference>